<dbReference type="InterPro" id="IPR004868">
    <property type="entry name" value="DNA-dir_DNA_pol_B_mt/vir"/>
</dbReference>
<organism evidence="10 11">
    <name type="scientific">Dinoponera quadriceps</name>
    <name type="common">South American ant</name>
    <dbReference type="NCBI Taxonomy" id="609295"/>
    <lineage>
        <taxon>Eukaryota</taxon>
        <taxon>Metazoa</taxon>
        <taxon>Ecdysozoa</taxon>
        <taxon>Arthropoda</taxon>
        <taxon>Hexapoda</taxon>
        <taxon>Insecta</taxon>
        <taxon>Pterygota</taxon>
        <taxon>Neoptera</taxon>
        <taxon>Endopterygota</taxon>
        <taxon>Hymenoptera</taxon>
        <taxon>Apocrita</taxon>
        <taxon>Aculeata</taxon>
        <taxon>Formicoidea</taxon>
        <taxon>Formicidae</taxon>
        <taxon>Ponerinae</taxon>
        <taxon>Ponerini</taxon>
        <taxon>Dinoponera</taxon>
    </lineage>
</organism>
<keyword evidence="4" id="KW-0548">Nucleotidyltransferase</keyword>
<dbReference type="EC" id="2.7.7.7" evidence="2"/>
<evidence type="ECO:0000256" key="4">
    <source>
        <dbReference type="ARBA" id="ARBA00022695"/>
    </source>
</evidence>
<dbReference type="GO" id="GO:0003677">
    <property type="term" value="F:DNA binding"/>
    <property type="evidence" value="ECO:0007669"/>
    <property type="project" value="UniProtKB-KW"/>
</dbReference>
<proteinExistence type="inferred from homology"/>
<keyword evidence="5" id="KW-0235">DNA replication</keyword>
<evidence type="ECO:0000313" key="10">
    <source>
        <dbReference type="Proteomes" id="UP000515204"/>
    </source>
</evidence>
<feature type="non-terminal residue" evidence="11">
    <location>
        <position position="1"/>
    </location>
</feature>
<evidence type="ECO:0000259" key="9">
    <source>
        <dbReference type="Pfam" id="PF03175"/>
    </source>
</evidence>
<keyword evidence="7" id="KW-0238">DNA-binding</keyword>
<evidence type="ECO:0000313" key="11">
    <source>
        <dbReference type="RefSeq" id="XP_014476601.1"/>
    </source>
</evidence>
<dbReference type="KEGG" id="dqu:106745479"/>
<evidence type="ECO:0000256" key="2">
    <source>
        <dbReference type="ARBA" id="ARBA00012417"/>
    </source>
</evidence>
<protein>
    <recommendedName>
        <fullName evidence="2">DNA-directed DNA polymerase</fullName>
        <ecNumber evidence="2">2.7.7.7</ecNumber>
    </recommendedName>
</protein>
<evidence type="ECO:0000256" key="8">
    <source>
        <dbReference type="ARBA" id="ARBA00049244"/>
    </source>
</evidence>
<dbReference type="GO" id="GO:0006260">
    <property type="term" value="P:DNA replication"/>
    <property type="evidence" value="ECO:0007669"/>
    <property type="project" value="UniProtKB-KW"/>
</dbReference>
<comment type="similarity">
    <text evidence="1">Belongs to the DNA polymerase type-B family.</text>
</comment>
<keyword evidence="6" id="KW-0239">DNA-directed DNA polymerase</keyword>
<gene>
    <name evidence="11" type="primary">LOC106745479</name>
</gene>
<dbReference type="GeneID" id="106745479"/>
<feature type="non-terminal residue" evidence="11">
    <location>
        <position position="205"/>
    </location>
</feature>
<accession>A0A6P3XDS5</accession>
<dbReference type="RefSeq" id="XP_014476601.1">
    <property type="nucleotide sequence ID" value="XM_014621115.1"/>
</dbReference>
<name>A0A6P3XDS5_DINQU</name>
<dbReference type="Proteomes" id="UP000515204">
    <property type="component" value="Unplaced"/>
</dbReference>
<keyword evidence="10" id="KW-1185">Reference proteome</keyword>
<dbReference type="PANTHER" id="PTHR31511:SF12">
    <property type="entry name" value="RHO TERMINATION FACTOR N-TERMINAL DOMAIN-CONTAINING PROTEIN"/>
    <property type="match status" value="1"/>
</dbReference>
<comment type="catalytic activity">
    <reaction evidence="8">
        <text>DNA(n) + a 2'-deoxyribonucleoside 5'-triphosphate = DNA(n+1) + diphosphate</text>
        <dbReference type="Rhea" id="RHEA:22508"/>
        <dbReference type="Rhea" id="RHEA-COMP:17339"/>
        <dbReference type="Rhea" id="RHEA-COMP:17340"/>
        <dbReference type="ChEBI" id="CHEBI:33019"/>
        <dbReference type="ChEBI" id="CHEBI:61560"/>
        <dbReference type="ChEBI" id="CHEBI:173112"/>
        <dbReference type="EC" id="2.7.7.7"/>
    </reaction>
</comment>
<evidence type="ECO:0000256" key="5">
    <source>
        <dbReference type="ARBA" id="ARBA00022705"/>
    </source>
</evidence>
<dbReference type="Pfam" id="PF03175">
    <property type="entry name" value="DNA_pol_B_2"/>
    <property type="match status" value="1"/>
</dbReference>
<dbReference type="InterPro" id="IPR043502">
    <property type="entry name" value="DNA/RNA_pol_sf"/>
</dbReference>
<dbReference type="GO" id="GO:0003887">
    <property type="term" value="F:DNA-directed DNA polymerase activity"/>
    <property type="evidence" value="ECO:0007669"/>
    <property type="project" value="UniProtKB-KW"/>
</dbReference>
<evidence type="ECO:0000256" key="3">
    <source>
        <dbReference type="ARBA" id="ARBA00022679"/>
    </source>
</evidence>
<sequence length="205" mass="23943">GSLSQCYSRYAQANNKYMQSYNLSKPSSYLMCFDVNNLYGWAMCQPLPHAKFEWVTDVSTFDVSSIAVDSPVGYILEVDLEYPQHLHDAHADLPFCPKRAKPLGKRQNKLLATLFDKQRYVIHYRNLQQCTHHGLRITKIQCILQFAQSPRLRDYIELNTQFRTQATNNFEKNLYKLMNNAVFGKTMENVRNHVDVKLLTKWDGR</sequence>
<reference evidence="11" key="1">
    <citation type="submission" date="2025-08" db="UniProtKB">
        <authorList>
            <consortium name="RefSeq"/>
        </authorList>
    </citation>
    <scope>IDENTIFICATION</scope>
</reference>
<dbReference type="PANTHER" id="PTHR31511">
    <property type="entry name" value="PROTEIN CBG23764"/>
    <property type="match status" value="1"/>
</dbReference>
<keyword evidence="3" id="KW-0808">Transferase</keyword>
<feature type="domain" description="DNA-directed DNA polymerase family B mitochondria/virus" evidence="9">
    <location>
        <begin position="29"/>
        <end position="188"/>
    </location>
</feature>
<dbReference type="SUPFAM" id="SSF56672">
    <property type="entry name" value="DNA/RNA polymerases"/>
    <property type="match status" value="1"/>
</dbReference>
<evidence type="ECO:0000256" key="6">
    <source>
        <dbReference type="ARBA" id="ARBA00022932"/>
    </source>
</evidence>
<evidence type="ECO:0000256" key="1">
    <source>
        <dbReference type="ARBA" id="ARBA00005755"/>
    </source>
</evidence>
<evidence type="ECO:0000256" key="7">
    <source>
        <dbReference type="ARBA" id="ARBA00023125"/>
    </source>
</evidence>
<dbReference type="GO" id="GO:0000166">
    <property type="term" value="F:nucleotide binding"/>
    <property type="evidence" value="ECO:0007669"/>
    <property type="project" value="InterPro"/>
</dbReference>
<dbReference type="OrthoDB" id="7691935at2759"/>
<dbReference type="AlphaFoldDB" id="A0A6P3XDS5"/>